<feature type="region of interest" description="Disordered" evidence="13">
    <location>
        <begin position="647"/>
        <end position="671"/>
    </location>
</feature>
<keyword evidence="7" id="KW-0496">Mitochondrion</keyword>
<keyword evidence="5 12" id="KW-0067">ATP-binding</keyword>
<dbReference type="InterPro" id="IPR029047">
    <property type="entry name" value="HSP70_peptide-bd_sf"/>
</dbReference>
<dbReference type="STRING" id="1884261.A0A5C3R078"/>
<evidence type="ECO:0000256" key="4">
    <source>
        <dbReference type="ARBA" id="ARBA00022741"/>
    </source>
</evidence>
<dbReference type="InterPro" id="IPR018181">
    <property type="entry name" value="Heat_shock_70_CS"/>
</dbReference>
<dbReference type="FunFam" id="3.90.640.10:FF:000003">
    <property type="entry name" value="Molecular chaperone DnaK"/>
    <property type="match status" value="1"/>
</dbReference>
<dbReference type="FunFam" id="1.20.1270.10:FF:000007">
    <property type="entry name" value="Heat shock protein, mitochondrial"/>
    <property type="match status" value="1"/>
</dbReference>
<keyword evidence="4 12" id="KW-0547">Nucleotide-binding</keyword>
<evidence type="ECO:0000256" key="7">
    <source>
        <dbReference type="ARBA" id="ARBA00023128"/>
    </source>
</evidence>
<dbReference type="InterPro" id="IPR029048">
    <property type="entry name" value="HSP70_C_sf"/>
</dbReference>
<dbReference type="InterPro" id="IPR013126">
    <property type="entry name" value="Hsp_70_fam"/>
</dbReference>
<feature type="compositionally biased region" description="Low complexity" evidence="13">
    <location>
        <begin position="650"/>
        <end position="661"/>
    </location>
</feature>
<dbReference type="FunFam" id="3.30.420.40:FF:000004">
    <property type="entry name" value="Molecular chaperone DnaK"/>
    <property type="match status" value="1"/>
</dbReference>
<dbReference type="PRINTS" id="PR00301">
    <property type="entry name" value="HEATSHOCK70"/>
</dbReference>
<dbReference type="PROSITE" id="PS01036">
    <property type="entry name" value="HSP70_3"/>
    <property type="match status" value="1"/>
</dbReference>
<dbReference type="Gene3D" id="2.60.34.10">
    <property type="entry name" value="Substrate Binding Domain Of DNAk, Chain A, domain 1"/>
    <property type="match status" value="1"/>
</dbReference>
<evidence type="ECO:0000256" key="3">
    <source>
        <dbReference type="ARBA" id="ARBA00012554"/>
    </source>
</evidence>
<dbReference type="OrthoDB" id="2401965at2759"/>
<gene>
    <name evidence="14" type="ORF">BDV98DRAFT_646747</name>
</gene>
<name>A0A5C3R078_9AGAR</name>
<evidence type="ECO:0000256" key="6">
    <source>
        <dbReference type="ARBA" id="ARBA00022946"/>
    </source>
</evidence>
<dbReference type="GO" id="GO:0140662">
    <property type="term" value="F:ATP-dependent protein folding chaperone"/>
    <property type="evidence" value="ECO:0007669"/>
    <property type="project" value="InterPro"/>
</dbReference>
<feature type="compositionally biased region" description="Basic and acidic residues" evidence="13">
    <location>
        <begin position="662"/>
        <end position="671"/>
    </location>
</feature>
<dbReference type="InterPro" id="IPR043129">
    <property type="entry name" value="ATPase_NBD"/>
</dbReference>
<evidence type="ECO:0000256" key="11">
    <source>
        <dbReference type="ARBA" id="ARBA00070638"/>
    </source>
</evidence>
<dbReference type="PROSITE" id="PS00329">
    <property type="entry name" value="HSP70_2"/>
    <property type="match status" value="1"/>
</dbReference>
<dbReference type="Gene3D" id="1.20.1270.10">
    <property type="match status" value="1"/>
</dbReference>
<dbReference type="NCBIfam" id="TIGR02350">
    <property type="entry name" value="prok_dnaK"/>
    <property type="match status" value="1"/>
</dbReference>
<dbReference type="EC" id="3.6.4.10" evidence="3"/>
<protein>
    <recommendedName>
        <fullName evidence="11">Iron-sulfur cluster biogenesis chaperone, mitochondrial</fullName>
        <ecNumber evidence="3">3.6.4.10</ecNumber>
    </recommendedName>
</protein>
<evidence type="ECO:0000256" key="9">
    <source>
        <dbReference type="ARBA" id="ARBA00048056"/>
    </source>
</evidence>
<organism evidence="14 15">
    <name type="scientific">Pterulicium gracile</name>
    <dbReference type="NCBI Taxonomy" id="1884261"/>
    <lineage>
        <taxon>Eukaryota</taxon>
        <taxon>Fungi</taxon>
        <taxon>Dikarya</taxon>
        <taxon>Basidiomycota</taxon>
        <taxon>Agaricomycotina</taxon>
        <taxon>Agaricomycetes</taxon>
        <taxon>Agaricomycetidae</taxon>
        <taxon>Agaricales</taxon>
        <taxon>Pleurotineae</taxon>
        <taxon>Pterulaceae</taxon>
        <taxon>Pterulicium</taxon>
    </lineage>
</organism>
<evidence type="ECO:0000256" key="13">
    <source>
        <dbReference type="SAM" id="MobiDB-lite"/>
    </source>
</evidence>
<evidence type="ECO:0000256" key="12">
    <source>
        <dbReference type="RuleBase" id="RU003322"/>
    </source>
</evidence>
<dbReference type="PANTHER" id="PTHR19375">
    <property type="entry name" value="HEAT SHOCK PROTEIN 70KDA"/>
    <property type="match status" value="1"/>
</dbReference>
<dbReference type="FunFam" id="3.30.420.40:FF:000020">
    <property type="entry name" value="Chaperone protein HscA homolog"/>
    <property type="match status" value="1"/>
</dbReference>
<dbReference type="PROSITE" id="PS00297">
    <property type="entry name" value="HSP70_1"/>
    <property type="match status" value="1"/>
</dbReference>
<dbReference type="Gene3D" id="3.90.640.10">
    <property type="entry name" value="Actin, Chain A, domain 4"/>
    <property type="match status" value="1"/>
</dbReference>
<dbReference type="FunFam" id="3.30.30.30:FF:000005">
    <property type="entry name" value="Heat shock protein ssb1"/>
    <property type="match status" value="1"/>
</dbReference>
<keyword evidence="14" id="KW-0346">Stress response</keyword>
<proteinExistence type="inferred from homology"/>
<dbReference type="AlphaFoldDB" id="A0A5C3R078"/>
<evidence type="ECO:0000256" key="8">
    <source>
        <dbReference type="ARBA" id="ARBA00023186"/>
    </source>
</evidence>
<evidence type="ECO:0000256" key="2">
    <source>
        <dbReference type="ARBA" id="ARBA00007381"/>
    </source>
</evidence>
<evidence type="ECO:0000256" key="10">
    <source>
        <dbReference type="ARBA" id="ARBA00059314"/>
    </source>
</evidence>
<dbReference type="FunFam" id="2.60.34.10:FF:000014">
    <property type="entry name" value="Chaperone protein DnaK HSP70"/>
    <property type="match status" value="1"/>
</dbReference>
<accession>A0A5C3R078</accession>
<comment type="catalytic activity">
    <reaction evidence="9">
        <text>ATP + H2O = ADP + phosphate + H(+)</text>
        <dbReference type="Rhea" id="RHEA:13065"/>
        <dbReference type="ChEBI" id="CHEBI:15377"/>
        <dbReference type="ChEBI" id="CHEBI:15378"/>
        <dbReference type="ChEBI" id="CHEBI:30616"/>
        <dbReference type="ChEBI" id="CHEBI:43474"/>
        <dbReference type="ChEBI" id="CHEBI:456216"/>
        <dbReference type="EC" id="3.6.4.10"/>
    </reaction>
</comment>
<dbReference type="GO" id="GO:0005759">
    <property type="term" value="C:mitochondrial matrix"/>
    <property type="evidence" value="ECO:0007669"/>
    <property type="project" value="UniProtKB-SubCell"/>
</dbReference>
<evidence type="ECO:0000256" key="5">
    <source>
        <dbReference type="ARBA" id="ARBA00022840"/>
    </source>
</evidence>
<comment type="subcellular location">
    <subcellularLocation>
        <location evidence="1">Mitochondrion matrix</location>
    </subcellularLocation>
</comment>
<sequence>MLSAAARSARSNVSRNGCYSAIPRSMIARNMNSKVNGPVVGIDLGTTNSCVSVMEGQTSRVIENAEGARTTPSVVAFTKHGERLVGLPAKRQSVVNSANTVFAFKRLIGRQFRDKEVKDDMKHWPFEIVSKSDGRPAVQVDNGGKKAQYSAEELSSFVLVKMRETAEQFLNKKVKHAVVTVPAYFNDAQRQATKDAGLIAGLDVLRVINEPTAAALAYGLDRNDSSVIAVYDLGGGTFDISILEMQKGVFEVKSTNGDTHLGGEDFDVTLVDHILAEFKKESGIDLKGDRMAIQRIREAAEKAKIELSSTTQTEINLPFITADAGGPKHVNMKLMRSQFEALVAPLVQRTVDPCKKALADAGVKASEIDEVILVGGMSRMPRVQETVKSIFGREASKGVNPDEAVAIGASIQGGVLAGNVTDILLLDVTPLSLGIETLGGIMTKLINRNTTIPTKKSQVFSTAADGQTAIEVKIYQGERELVRDNKMLGNFNLVGIPPAPKGVPQIEITFDIDADGIVNVSAKDKATNKDQSMTIASSSGLSDKDIEKMVSDAEEYAETDKARRSLIEESNKAESVCADTEKAMNDFKDQLDATEKDKVTKLVTELREISVKGLAADPSVTVDNIREKINETQQASLGLFQKVYEKKNAESQASSESSDSAGAEKKEEKKD</sequence>
<dbReference type="HAMAP" id="MF_00332">
    <property type="entry name" value="DnaK"/>
    <property type="match status" value="1"/>
</dbReference>
<dbReference type="InterPro" id="IPR012725">
    <property type="entry name" value="Chaperone_DnaK"/>
</dbReference>
<dbReference type="GO" id="GO:0051082">
    <property type="term" value="F:unfolded protein binding"/>
    <property type="evidence" value="ECO:0007669"/>
    <property type="project" value="InterPro"/>
</dbReference>
<keyword evidence="6" id="KW-0809">Transit peptide</keyword>
<dbReference type="SUPFAM" id="SSF53067">
    <property type="entry name" value="Actin-like ATPase domain"/>
    <property type="match status" value="2"/>
</dbReference>
<keyword evidence="8" id="KW-0143">Chaperone</keyword>
<evidence type="ECO:0000256" key="1">
    <source>
        <dbReference type="ARBA" id="ARBA00004305"/>
    </source>
</evidence>
<dbReference type="NCBIfam" id="NF001413">
    <property type="entry name" value="PRK00290.1"/>
    <property type="match status" value="1"/>
</dbReference>
<evidence type="ECO:0000313" key="15">
    <source>
        <dbReference type="Proteomes" id="UP000305067"/>
    </source>
</evidence>
<comment type="similarity">
    <text evidence="2 12">Belongs to the heat shock protein 70 family.</text>
</comment>
<dbReference type="Gene3D" id="3.30.420.40">
    <property type="match status" value="2"/>
</dbReference>
<reference evidence="14 15" key="1">
    <citation type="journal article" date="2019" name="Nat. Ecol. Evol.">
        <title>Megaphylogeny resolves global patterns of mushroom evolution.</title>
        <authorList>
            <person name="Varga T."/>
            <person name="Krizsan K."/>
            <person name="Foldi C."/>
            <person name="Dima B."/>
            <person name="Sanchez-Garcia M."/>
            <person name="Sanchez-Ramirez S."/>
            <person name="Szollosi G.J."/>
            <person name="Szarkandi J.G."/>
            <person name="Papp V."/>
            <person name="Albert L."/>
            <person name="Andreopoulos W."/>
            <person name="Angelini C."/>
            <person name="Antonin V."/>
            <person name="Barry K.W."/>
            <person name="Bougher N.L."/>
            <person name="Buchanan P."/>
            <person name="Buyck B."/>
            <person name="Bense V."/>
            <person name="Catcheside P."/>
            <person name="Chovatia M."/>
            <person name="Cooper J."/>
            <person name="Damon W."/>
            <person name="Desjardin D."/>
            <person name="Finy P."/>
            <person name="Geml J."/>
            <person name="Haridas S."/>
            <person name="Hughes K."/>
            <person name="Justo A."/>
            <person name="Karasinski D."/>
            <person name="Kautmanova I."/>
            <person name="Kiss B."/>
            <person name="Kocsube S."/>
            <person name="Kotiranta H."/>
            <person name="LaButti K.M."/>
            <person name="Lechner B.E."/>
            <person name="Liimatainen K."/>
            <person name="Lipzen A."/>
            <person name="Lukacs Z."/>
            <person name="Mihaltcheva S."/>
            <person name="Morgado L.N."/>
            <person name="Niskanen T."/>
            <person name="Noordeloos M.E."/>
            <person name="Ohm R.A."/>
            <person name="Ortiz-Santana B."/>
            <person name="Ovrebo C."/>
            <person name="Racz N."/>
            <person name="Riley R."/>
            <person name="Savchenko A."/>
            <person name="Shiryaev A."/>
            <person name="Soop K."/>
            <person name="Spirin V."/>
            <person name="Szebenyi C."/>
            <person name="Tomsovsky M."/>
            <person name="Tulloss R.E."/>
            <person name="Uehling J."/>
            <person name="Grigoriev I.V."/>
            <person name="Vagvolgyi C."/>
            <person name="Papp T."/>
            <person name="Martin F.M."/>
            <person name="Miettinen O."/>
            <person name="Hibbett D.S."/>
            <person name="Nagy L.G."/>
        </authorList>
    </citation>
    <scope>NUCLEOTIDE SEQUENCE [LARGE SCALE GENOMIC DNA]</scope>
    <source>
        <strain evidence="14 15">CBS 309.79</strain>
    </source>
</reference>
<dbReference type="Pfam" id="PF00012">
    <property type="entry name" value="HSP70"/>
    <property type="match status" value="1"/>
</dbReference>
<keyword evidence="15" id="KW-1185">Reference proteome</keyword>
<dbReference type="Proteomes" id="UP000305067">
    <property type="component" value="Unassembled WGS sequence"/>
</dbReference>
<dbReference type="SUPFAM" id="SSF100920">
    <property type="entry name" value="Heat shock protein 70kD (HSP70), peptide-binding domain"/>
    <property type="match status" value="1"/>
</dbReference>
<evidence type="ECO:0000313" key="14">
    <source>
        <dbReference type="EMBL" id="TFL06977.1"/>
    </source>
</evidence>
<dbReference type="EMBL" id="ML178814">
    <property type="protein sequence ID" value="TFL06977.1"/>
    <property type="molecule type" value="Genomic_DNA"/>
</dbReference>
<dbReference type="GO" id="GO:0005524">
    <property type="term" value="F:ATP binding"/>
    <property type="evidence" value="ECO:0007669"/>
    <property type="project" value="UniProtKB-KW"/>
</dbReference>
<comment type="function">
    <text evidence="10">Required for the assembly of iron-sulfur (Fe/S) clusters in mitochondria. Assisted by the DnaJ-like co-chaperone jac1 and the nucleotide exchange factor mge1, it mediates ATP-dependent Fe-S cluster transfer from the scaffold proteins isu1/isu2 to grx5.</text>
</comment>